<dbReference type="SFLD" id="SFLDS00019">
    <property type="entry name" value="Glutathione_Transferase_(cytos"/>
    <property type="match status" value="1"/>
</dbReference>
<dbReference type="InterPro" id="IPR040079">
    <property type="entry name" value="Glutathione_S-Trfase"/>
</dbReference>
<proteinExistence type="predicted"/>
<feature type="domain" description="GST C-terminal" evidence="2">
    <location>
        <begin position="90"/>
        <end position="217"/>
    </location>
</feature>
<organism evidence="3 4">
    <name type="scientific">Piscinibacter terrae</name>
    <dbReference type="NCBI Taxonomy" id="2496871"/>
    <lineage>
        <taxon>Bacteria</taxon>
        <taxon>Pseudomonadati</taxon>
        <taxon>Pseudomonadota</taxon>
        <taxon>Betaproteobacteria</taxon>
        <taxon>Burkholderiales</taxon>
        <taxon>Sphaerotilaceae</taxon>
        <taxon>Piscinibacter</taxon>
    </lineage>
</organism>
<dbReference type="Pfam" id="PF02798">
    <property type="entry name" value="GST_N"/>
    <property type="match status" value="1"/>
</dbReference>
<sequence>MTITITAFERSPDGGKGLARDTRVRWALEEVRQPYEVRLVSFRAMKEPAHLALHPFGQIPTYEEGDLALFETGAIVFHIAERHPGLLPDDANARARAITWMFAALNTVEPPILELVTAKIFEADKPWCEARLPLVKDRVRSRLNPLAARLGDADWLDGAFSAGDLMMVSVLLRLRPSGLLDEFPTLAAYVARGEARPAYQRAFAAQLAVNAAQPPAG</sequence>
<protein>
    <submittedName>
        <fullName evidence="3">Glutathione S-transferase family protein</fullName>
    </submittedName>
</protein>
<evidence type="ECO:0000259" key="2">
    <source>
        <dbReference type="PROSITE" id="PS50405"/>
    </source>
</evidence>
<dbReference type="AlphaFoldDB" id="A0A3N7HJP4"/>
<evidence type="ECO:0000313" key="4">
    <source>
        <dbReference type="Proteomes" id="UP000267464"/>
    </source>
</evidence>
<dbReference type="EMBL" id="QUSW01000008">
    <property type="protein sequence ID" value="RQP22290.1"/>
    <property type="molecule type" value="Genomic_DNA"/>
</dbReference>
<dbReference type="CDD" id="cd03046">
    <property type="entry name" value="GST_N_GTT1_like"/>
    <property type="match status" value="1"/>
</dbReference>
<dbReference type="InterPro" id="IPR036282">
    <property type="entry name" value="Glutathione-S-Trfase_C_sf"/>
</dbReference>
<dbReference type="InterPro" id="IPR010987">
    <property type="entry name" value="Glutathione-S-Trfase_C-like"/>
</dbReference>
<gene>
    <name evidence="3" type="ORF">DZC73_24905</name>
</gene>
<dbReference type="Proteomes" id="UP000267464">
    <property type="component" value="Unassembled WGS sequence"/>
</dbReference>
<accession>A0A3N7HJP4</accession>
<dbReference type="PANTHER" id="PTHR44051:SF8">
    <property type="entry name" value="GLUTATHIONE S-TRANSFERASE GSTA"/>
    <property type="match status" value="1"/>
</dbReference>
<keyword evidence="3" id="KW-0808">Transferase</keyword>
<dbReference type="OrthoDB" id="9797500at2"/>
<dbReference type="Gene3D" id="1.20.1050.10">
    <property type="match status" value="1"/>
</dbReference>
<name>A0A3N7HJP4_9BURK</name>
<dbReference type="PROSITE" id="PS50404">
    <property type="entry name" value="GST_NTER"/>
    <property type="match status" value="1"/>
</dbReference>
<dbReference type="Gene3D" id="3.40.30.10">
    <property type="entry name" value="Glutaredoxin"/>
    <property type="match status" value="1"/>
</dbReference>
<dbReference type="PANTHER" id="PTHR44051">
    <property type="entry name" value="GLUTATHIONE S-TRANSFERASE-RELATED"/>
    <property type="match status" value="1"/>
</dbReference>
<evidence type="ECO:0000313" key="3">
    <source>
        <dbReference type="EMBL" id="RQP22290.1"/>
    </source>
</evidence>
<dbReference type="GO" id="GO:0016740">
    <property type="term" value="F:transferase activity"/>
    <property type="evidence" value="ECO:0007669"/>
    <property type="project" value="UniProtKB-KW"/>
</dbReference>
<dbReference type="InterPro" id="IPR004045">
    <property type="entry name" value="Glutathione_S-Trfase_N"/>
</dbReference>
<dbReference type="CDD" id="cd03207">
    <property type="entry name" value="GST_C_8"/>
    <property type="match status" value="1"/>
</dbReference>
<evidence type="ECO:0000259" key="1">
    <source>
        <dbReference type="PROSITE" id="PS50404"/>
    </source>
</evidence>
<dbReference type="SFLD" id="SFLDG00358">
    <property type="entry name" value="Main_(cytGST)"/>
    <property type="match status" value="1"/>
</dbReference>
<dbReference type="RefSeq" id="WP_124543084.1">
    <property type="nucleotide sequence ID" value="NZ_QUSW01000008.1"/>
</dbReference>
<dbReference type="FunFam" id="3.40.30.10:FF:000331">
    <property type="entry name" value="Glutathione S-transferase"/>
    <property type="match status" value="1"/>
</dbReference>
<dbReference type="InterPro" id="IPR036249">
    <property type="entry name" value="Thioredoxin-like_sf"/>
</dbReference>
<keyword evidence="4" id="KW-1185">Reference proteome</keyword>
<dbReference type="SUPFAM" id="SSF47616">
    <property type="entry name" value="GST C-terminal domain-like"/>
    <property type="match status" value="1"/>
</dbReference>
<reference evidence="3 4" key="1">
    <citation type="submission" date="2018-08" db="EMBL/GenBank/DDBJ databases">
        <authorList>
            <person name="Khan S.A."/>
            <person name="Jeon C.O."/>
            <person name="Chun B.H."/>
            <person name="Jeong S.E."/>
        </authorList>
    </citation>
    <scope>NUCLEOTIDE SEQUENCE [LARGE SCALE GENOMIC DNA]</scope>
    <source>
        <strain evidence="3 4">S-16</strain>
    </source>
</reference>
<comment type="caution">
    <text evidence="3">The sequence shown here is derived from an EMBL/GenBank/DDBJ whole genome shotgun (WGS) entry which is preliminary data.</text>
</comment>
<feature type="domain" description="GST N-terminal" evidence="1">
    <location>
        <begin position="8"/>
        <end position="87"/>
    </location>
</feature>
<dbReference type="PROSITE" id="PS50405">
    <property type="entry name" value="GST_CTER"/>
    <property type="match status" value="1"/>
</dbReference>
<reference evidence="3 4" key="2">
    <citation type="submission" date="2018-12" db="EMBL/GenBank/DDBJ databases">
        <title>Rhizobacter gummiphilus sp. nov., a rubber-degrading bacterium isolated from the soil of a botanical garden in Japan.</title>
        <authorList>
            <person name="Shunsuke S.S."/>
        </authorList>
    </citation>
    <scope>NUCLEOTIDE SEQUENCE [LARGE SCALE GENOMIC DNA]</scope>
    <source>
        <strain evidence="3 4">S-16</strain>
    </source>
</reference>
<dbReference type="SUPFAM" id="SSF52833">
    <property type="entry name" value="Thioredoxin-like"/>
    <property type="match status" value="1"/>
</dbReference>